<dbReference type="EMBL" id="JANQDX010000011">
    <property type="protein sequence ID" value="KAL0916139.1"/>
    <property type="molecule type" value="Genomic_DNA"/>
</dbReference>
<proteinExistence type="inferred from homology"/>
<evidence type="ECO:0000256" key="4">
    <source>
        <dbReference type="SAM" id="MobiDB-lite"/>
    </source>
</evidence>
<gene>
    <name evidence="5" type="ORF">M5K25_013627</name>
</gene>
<protein>
    <submittedName>
        <fullName evidence="5">Uncharacterized protein</fullName>
    </submittedName>
</protein>
<name>A0ABD0UTV9_DENTH</name>
<dbReference type="GO" id="GO:0000779">
    <property type="term" value="C:condensed chromosome, centromeric region"/>
    <property type="evidence" value="ECO:0007669"/>
    <property type="project" value="UniProtKB-ARBA"/>
</dbReference>
<comment type="similarity">
    <text evidence="2">Belongs to the CENP-C/MIF2 family.</text>
</comment>
<evidence type="ECO:0000256" key="3">
    <source>
        <dbReference type="ARBA" id="ARBA00023242"/>
    </source>
</evidence>
<organism evidence="5 6">
    <name type="scientific">Dendrobium thyrsiflorum</name>
    <name type="common">Pinecone-like raceme dendrobium</name>
    <name type="synonym">Orchid</name>
    <dbReference type="NCBI Taxonomy" id="117978"/>
    <lineage>
        <taxon>Eukaryota</taxon>
        <taxon>Viridiplantae</taxon>
        <taxon>Streptophyta</taxon>
        <taxon>Embryophyta</taxon>
        <taxon>Tracheophyta</taxon>
        <taxon>Spermatophyta</taxon>
        <taxon>Magnoliopsida</taxon>
        <taxon>Liliopsida</taxon>
        <taxon>Asparagales</taxon>
        <taxon>Orchidaceae</taxon>
        <taxon>Epidendroideae</taxon>
        <taxon>Malaxideae</taxon>
        <taxon>Dendrobiinae</taxon>
        <taxon>Dendrobium</taxon>
    </lineage>
</organism>
<dbReference type="Proteomes" id="UP001552299">
    <property type="component" value="Unassembled WGS sequence"/>
</dbReference>
<sequence length="156" mass="17966">MDRTGSGSCEWINFDQMEAKDQNQGRTEASGGSPNRKLEREEPTRRRRKQNSILRRKSLAGKFVQSLMYGIDLFWDLGAGSVWESGVRRSTRIRMKPLKHWCGERFLYARIHDSLTTVIGVKKFETTPQNGRKTVMKVKSYVSDQYSDLVAQAALY</sequence>
<feature type="region of interest" description="Disordered" evidence="4">
    <location>
        <begin position="18"/>
        <end position="50"/>
    </location>
</feature>
<reference evidence="5 6" key="1">
    <citation type="journal article" date="2024" name="Plant Biotechnol. J.">
        <title>Dendrobium thyrsiflorum genome and its molecular insights into genes involved in important horticultural traits.</title>
        <authorList>
            <person name="Chen B."/>
            <person name="Wang J.Y."/>
            <person name="Zheng P.J."/>
            <person name="Li K.L."/>
            <person name="Liang Y.M."/>
            <person name="Chen X.F."/>
            <person name="Zhang C."/>
            <person name="Zhao X."/>
            <person name="He X."/>
            <person name="Zhang G.Q."/>
            <person name="Liu Z.J."/>
            <person name="Xu Q."/>
        </authorList>
    </citation>
    <scope>NUCLEOTIDE SEQUENCE [LARGE SCALE GENOMIC DNA]</scope>
    <source>
        <strain evidence="5">GZMU011</strain>
    </source>
</reference>
<dbReference type="AlphaFoldDB" id="A0ABD0UTV9"/>
<comment type="subcellular location">
    <subcellularLocation>
        <location evidence="1">Nucleus</location>
    </subcellularLocation>
</comment>
<evidence type="ECO:0000313" key="6">
    <source>
        <dbReference type="Proteomes" id="UP001552299"/>
    </source>
</evidence>
<comment type="caution">
    <text evidence="5">The sequence shown here is derived from an EMBL/GenBank/DDBJ whole genome shotgun (WGS) entry which is preliminary data.</text>
</comment>
<dbReference type="InterPro" id="IPR028386">
    <property type="entry name" value="CENP-C/Mif2/cnp3"/>
</dbReference>
<dbReference type="GO" id="GO:0005634">
    <property type="term" value="C:nucleus"/>
    <property type="evidence" value="ECO:0007669"/>
    <property type="project" value="UniProtKB-SubCell"/>
</dbReference>
<keyword evidence="6" id="KW-1185">Reference proteome</keyword>
<accession>A0ABD0UTV9</accession>
<feature type="compositionally biased region" description="Polar residues" evidence="4">
    <location>
        <begin position="24"/>
        <end position="33"/>
    </location>
</feature>
<dbReference type="PANTHER" id="PTHR16684:SF11">
    <property type="entry name" value="CENTROMERE PROTEIN C"/>
    <property type="match status" value="1"/>
</dbReference>
<evidence type="ECO:0000313" key="5">
    <source>
        <dbReference type="EMBL" id="KAL0916139.1"/>
    </source>
</evidence>
<evidence type="ECO:0000256" key="2">
    <source>
        <dbReference type="ARBA" id="ARBA00010291"/>
    </source>
</evidence>
<evidence type="ECO:0000256" key="1">
    <source>
        <dbReference type="ARBA" id="ARBA00004123"/>
    </source>
</evidence>
<keyword evidence="3" id="KW-0539">Nucleus</keyword>
<dbReference type="PANTHER" id="PTHR16684">
    <property type="entry name" value="CENTROMERE PROTEIN C"/>
    <property type="match status" value="1"/>
</dbReference>